<dbReference type="InterPro" id="IPR010044">
    <property type="entry name" value="MTAP"/>
</dbReference>
<feature type="binding site" evidence="3">
    <location>
        <begin position="206"/>
        <end position="208"/>
    </location>
    <ligand>
        <name>substrate</name>
    </ligand>
</feature>
<feature type="site" description="Important for substrate specificity" evidence="3">
    <location>
        <position position="219"/>
    </location>
</feature>
<dbReference type="Pfam" id="PF01048">
    <property type="entry name" value="PNP_UDP_1"/>
    <property type="match status" value="1"/>
</dbReference>
<comment type="pathway">
    <text evidence="3">Purine metabolism; purine nucleoside salvage.</text>
</comment>
<accession>A0ABS6SD36</accession>
<keyword evidence="3" id="KW-0660">Purine salvage</keyword>
<feature type="binding site" evidence="3">
    <location>
        <position position="182"/>
    </location>
    <ligand>
        <name>substrate</name>
    </ligand>
</feature>
<gene>
    <name evidence="5" type="primary">mtnP</name>
    <name evidence="5" type="ORF">KCG44_03440</name>
</gene>
<comment type="subunit">
    <text evidence="3">Homohexamer. Dimer of a homotrimer.</text>
</comment>
<keyword evidence="1 3" id="KW-0328">Glycosyltransferase</keyword>
<dbReference type="Proteomes" id="UP000722336">
    <property type="component" value="Unassembled WGS sequence"/>
</dbReference>
<proteinExistence type="inferred from homology"/>
<protein>
    <recommendedName>
        <fullName evidence="3">Purine nucleoside phosphorylase</fullName>
        <shortName evidence="3">PNP</shortName>
        <ecNumber evidence="3">2.4.2.1</ecNumber>
    </recommendedName>
</protein>
<dbReference type="HAMAP" id="MF_01963">
    <property type="entry name" value="MTAP"/>
    <property type="match status" value="1"/>
</dbReference>
<evidence type="ECO:0000259" key="4">
    <source>
        <dbReference type="Pfam" id="PF01048"/>
    </source>
</evidence>
<feature type="binding site" evidence="3">
    <location>
        <position position="183"/>
    </location>
    <ligand>
        <name>phosphate</name>
        <dbReference type="ChEBI" id="CHEBI:43474"/>
    </ligand>
</feature>
<dbReference type="NCBIfam" id="NF006599">
    <property type="entry name" value="PRK09136.1"/>
    <property type="match status" value="1"/>
</dbReference>
<evidence type="ECO:0000256" key="1">
    <source>
        <dbReference type="ARBA" id="ARBA00022676"/>
    </source>
</evidence>
<feature type="binding site" evidence="3">
    <location>
        <position position="9"/>
    </location>
    <ligand>
        <name>phosphate</name>
        <dbReference type="ChEBI" id="CHEBI:43474"/>
    </ligand>
</feature>
<evidence type="ECO:0000313" key="6">
    <source>
        <dbReference type="Proteomes" id="UP000722336"/>
    </source>
</evidence>
<evidence type="ECO:0000313" key="5">
    <source>
        <dbReference type="EMBL" id="MBV7255836.1"/>
    </source>
</evidence>
<dbReference type="CDD" id="cd09010">
    <property type="entry name" value="MTAP_SsMTAPII_like_MTIP"/>
    <property type="match status" value="1"/>
</dbReference>
<evidence type="ECO:0000256" key="2">
    <source>
        <dbReference type="ARBA" id="ARBA00022679"/>
    </source>
</evidence>
<dbReference type="InterPro" id="IPR000845">
    <property type="entry name" value="Nucleoside_phosphorylase_d"/>
</dbReference>
<keyword evidence="6" id="KW-1185">Reference proteome</keyword>
<comment type="catalytic activity">
    <reaction evidence="3">
        <text>a purine D-ribonucleoside + phosphate = a purine nucleobase + alpha-D-ribose 1-phosphate</text>
        <dbReference type="Rhea" id="RHEA:19805"/>
        <dbReference type="ChEBI" id="CHEBI:26386"/>
        <dbReference type="ChEBI" id="CHEBI:43474"/>
        <dbReference type="ChEBI" id="CHEBI:57720"/>
        <dbReference type="ChEBI" id="CHEBI:142355"/>
        <dbReference type="EC" id="2.4.2.1"/>
    </reaction>
</comment>
<sequence length="287" mass="30928">MALGMIGGSGLYDLDALTDREWRPVTTAWGDPSDELLFGRLGETELVFLPRHGRGHRLLPHEINYRANIAALKIAGCTEIVSVAACGSFREDLPPGSFVLVDQIVDRTRTRSRTFFGDGIAAHVGLADPICARLRAALAETARIAGVDVTNGGGYLCMEGPQFSTRAESRLYRRAGLDVIGMTAMPEAALAREAELCYAAIAMVTDYDSWRDDESGAETADILAVMQANVGRARELVTAYAKGRQAKNSPCASGCDRALEHAVITPREAWPQKTAEALQSIASRVMS</sequence>
<dbReference type="RefSeq" id="WP_218444216.1">
    <property type="nucleotide sequence ID" value="NZ_JAGSPA010000001.1"/>
</dbReference>
<dbReference type="NCBIfam" id="TIGR01694">
    <property type="entry name" value="MTAP"/>
    <property type="match status" value="1"/>
</dbReference>
<reference evidence="5 6" key="1">
    <citation type="submission" date="2021-04" db="EMBL/GenBank/DDBJ databases">
        <authorList>
            <person name="Pira H."/>
            <person name="Risdian C."/>
            <person name="Wink J."/>
        </authorList>
    </citation>
    <scope>NUCLEOTIDE SEQUENCE [LARGE SCALE GENOMIC DNA]</scope>
    <source>
        <strain evidence="5 6">WHA3</strain>
    </source>
</reference>
<feature type="site" description="Important for substrate specificity" evidence="3">
    <location>
        <position position="164"/>
    </location>
</feature>
<dbReference type="EC" id="2.4.2.1" evidence="3"/>
<comment type="miscellaneous">
    <text evidence="3">Although this enzyme belongs to the family of MTA phosphorylases based on sequence homology, it lacks several conserved amino acids in the substrate binding pocket that confer specificity towards MTA.</text>
</comment>
<comment type="similarity">
    <text evidence="3">Belongs to the PNP/MTAP phosphorylase family. MTAP subfamily.</text>
</comment>
<feature type="domain" description="Nucleoside phosphorylase" evidence="4">
    <location>
        <begin position="3"/>
        <end position="241"/>
    </location>
</feature>
<comment type="caution">
    <text evidence="3">Lacks conserved residue(s) required for the propagation of feature annotation.</text>
</comment>
<dbReference type="PANTHER" id="PTHR42679:SF2">
    <property type="entry name" value="S-METHYL-5'-THIOADENOSINE PHOSPHORYLASE"/>
    <property type="match status" value="1"/>
</dbReference>
<dbReference type="EMBL" id="JAGSPA010000001">
    <property type="protein sequence ID" value="MBV7255836.1"/>
    <property type="molecule type" value="Genomic_DNA"/>
</dbReference>
<keyword evidence="2 3" id="KW-0808">Transferase</keyword>
<dbReference type="GO" id="GO:0017061">
    <property type="term" value="F:S-methyl-5-thioadenosine phosphorylase activity"/>
    <property type="evidence" value="ECO:0007669"/>
    <property type="project" value="UniProtKB-EC"/>
</dbReference>
<comment type="caution">
    <text evidence="5">The sequence shown here is derived from an EMBL/GenBank/DDBJ whole genome shotgun (WGS) entry which is preliminary data.</text>
</comment>
<name>A0ABS6SD36_9SPHN</name>
<organism evidence="5 6">
    <name type="scientific">Pacificimonas pallii</name>
    <dbReference type="NCBI Taxonomy" id="2827236"/>
    <lineage>
        <taxon>Bacteria</taxon>
        <taxon>Pseudomonadati</taxon>
        <taxon>Pseudomonadota</taxon>
        <taxon>Alphaproteobacteria</taxon>
        <taxon>Sphingomonadales</taxon>
        <taxon>Sphingosinicellaceae</taxon>
        <taxon>Pacificimonas</taxon>
    </lineage>
</organism>
<feature type="binding site" evidence="3">
    <location>
        <begin position="51"/>
        <end position="52"/>
    </location>
    <ligand>
        <name>phosphate</name>
        <dbReference type="ChEBI" id="CHEBI:43474"/>
    </ligand>
</feature>
<comment type="function">
    <text evidence="3">Purine nucleoside phosphorylase involved in purine salvage.</text>
</comment>
<dbReference type="PANTHER" id="PTHR42679">
    <property type="entry name" value="S-METHYL-5'-THIOADENOSINE PHOSPHORYLASE"/>
    <property type="match status" value="1"/>
</dbReference>
<evidence type="ECO:0000256" key="3">
    <source>
        <dbReference type="HAMAP-Rule" id="MF_01963"/>
    </source>
</evidence>